<dbReference type="PANTHER" id="PTHR31339">
    <property type="entry name" value="PECTIN LYASE-RELATED"/>
    <property type="match status" value="1"/>
</dbReference>
<dbReference type="InterPro" id="IPR006626">
    <property type="entry name" value="PbH1"/>
</dbReference>
<dbReference type="PANTHER" id="PTHR31339:SF9">
    <property type="entry name" value="PLASMIN AND FIBRONECTIN-BINDING PROTEIN A"/>
    <property type="match status" value="1"/>
</dbReference>
<sequence>MKKQFFAVLFTAFTFVATAQTAPALPADLYVNLPFVMPQVTKPVFPANVVSITTFGGKGDGKFDNTTAFAEAINAIVAKGGGTVEIPQGTWLTGPIVLKSNVCLHTEKGTTVLFSADLNHYPLIFGNFEGVNTYRCQSPISAYHAHNIAITGSGVFDGSGQAWRPLKKSKAPLSFWEQQVASGGVVDKSTKTWWPSEGALKGSRLSTDQNVPDVSDMKTWKAIKDYLRPVMIEFDSCQNVFLEGITIQNSPAWTIHPLMCQNVLLNGLTVRNPEYGQNTDGIDIESSKNVVLVNSSFSVGDDGICVKSGKNESGRKRGMPTENLLVENCIVYHAHGGFVIGSEMSGGVLNVKVSHCNFIGTDAGLRFKSTRGRGGVVKNIYISDINMSDIKTDAILFNMFYGGKTNDKVVKADITTPVFHSIFMKDIVCNGAKRALFLNGLPEMYLRDITLTNAQLTADEGGSIRESSNITLTNVSITTSSKPSLELENTQFVTFDHLLFPDDNHPVVALKGSDCQYVLIKNSPELSYSNITWSDHATKDAIEVRP</sequence>
<evidence type="ECO:0000313" key="7">
    <source>
        <dbReference type="Proteomes" id="UP000544222"/>
    </source>
</evidence>
<dbReference type="EMBL" id="JACHYB010000002">
    <property type="protein sequence ID" value="MBB3187959.1"/>
    <property type="molecule type" value="Genomic_DNA"/>
</dbReference>
<dbReference type="Proteomes" id="UP000544222">
    <property type="component" value="Unassembled WGS sequence"/>
</dbReference>
<dbReference type="InterPro" id="IPR000743">
    <property type="entry name" value="Glyco_hydro_28"/>
</dbReference>
<protein>
    <submittedName>
        <fullName evidence="6">Polygalacturonase</fullName>
    </submittedName>
</protein>
<keyword evidence="7" id="KW-1185">Reference proteome</keyword>
<evidence type="ECO:0000256" key="1">
    <source>
        <dbReference type="ARBA" id="ARBA00008834"/>
    </source>
</evidence>
<keyword evidence="2 4" id="KW-0378">Hydrolase</keyword>
<name>A0A7W5DSU8_9PORP</name>
<feature type="chain" id="PRO_5031385282" evidence="5">
    <location>
        <begin position="20"/>
        <end position="546"/>
    </location>
</feature>
<dbReference type="SMART" id="SM00710">
    <property type="entry name" value="PbH1"/>
    <property type="match status" value="6"/>
</dbReference>
<dbReference type="Gene3D" id="2.160.20.10">
    <property type="entry name" value="Single-stranded right-handed beta-helix, Pectin lyase-like"/>
    <property type="match status" value="1"/>
</dbReference>
<dbReference type="Pfam" id="PF00295">
    <property type="entry name" value="Glyco_hydro_28"/>
    <property type="match status" value="1"/>
</dbReference>
<dbReference type="InterPro" id="IPR011050">
    <property type="entry name" value="Pectin_lyase_fold/virulence"/>
</dbReference>
<dbReference type="SUPFAM" id="SSF51126">
    <property type="entry name" value="Pectin lyase-like"/>
    <property type="match status" value="1"/>
</dbReference>
<dbReference type="AlphaFoldDB" id="A0A7W5DSU8"/>
<accession>A0A7W5DSU8</accession>
<evidence type="ECO:0000256" key="5">
    <source>
        <dbReference type="SAM" id="SignalP"/>
    </source>
</evidence>
<proteinExistence type="inferred from homology"/>
<comment type="similarity">
    <text evidence="1 4">Belongs to the glycosyl hydrolase 28 family.</text>
</comment>
<dbReference type="GO" id="GO:0005975">
    <property type="term" value="P:carbohydrate metabolic process"/>
    <property type="evidence" value="ECO:0007669"/>
    <property type="project" value="InterPro"/>
</dbReference>
<comment type="caution">
    <text evidence="6">The sequence shown here is derived from an EMBL/GenBank/DDBJ whole genome shotgun (WGS) entry which is preliminary data.</text>
</comment>
<dbReference type="GO" id="GO:0004650">
    <property type="term" value="F:polygalacturonase activity"/>
    <property type="evidence" value="ECO:0007669"/>
    <property type="project" value="InterPro"/>
</dbReference>
<evidence type="ECO:0000256" key="2">
    <source>
        <dbReference type="ARBA" id="ARBA00022801"/>
    </source>
</evidence>
<dbReference type="InterPro" id="IPR051801">
    <property type="entry name" value="GH28_Enzymes"/>
</dbReference>
<dbReference type="InterPro" id="IPR012334">
    <property type="entry name" value="Pectin_lyas_fold"/>
</dbReference>
<evidence type="ECO:0000256" key="3">
    <source>
        <dbReference type="ARBA" id="ARBA00023295"/>
    </source>
</evidence>
<keyword evidence="3 4" id="KW-0326">Glycosidase</keyword>
<evidence type="ECO:0000256" key="4">
    <source>
        <dbReference type="RuleBase" id="RU361169"/>
    </source>
</evidence>
<organism evidence="6 7">
    <name type="scientific">Microbacter margulisiae</name>
    <dbReference type="NCBI Taxonomy" id="1350067"/>
    <lineage>
        <taxon>Bacteria</taxon>
        <taxon>Pseudomonadati</taxon>
        <taxon>Bacteroidota</taxon>
        <taxon>Bacteroidia</taxon>
        <taxon>Bacteroidales</taxon>
        <taxon>Porphyromonadaceae</taxon>
        <taxon>Microbacter</taxon>
    </lineage>
</organism>
<evidence type="ECO:0000313" key="6">
    <source>
        <dbReference type="EMBL" id="MBB3187959.1"/>
    </source>
</evidence>
<feature type="signal peptide" evidence="5">
    <location>
        <begin position="1"/>
        <end position="19"/>
    </location>
</feature>
<dbReference type="RefSeq" id="WP_183413760.1">
    <property type="nucleotide sequence ID" value="NZ_JACHYB010000002.1"/>
</dbReference>
<gene>
    <name evidence="6" type="ORF">FHX64_002157</name>
</gene>
<keyword evidence="5" id="KW-0732">Signal</keyword>
<reference evidence="6 7" key="1">
    <citation type="submission" date="2020-08" db="EMBL/GenBank/DDBJ databases">
        <title>Genomic Encyclopedia of Type Strains, Phase IV (KMG-IV): sequencing the most valuable type-strain genomes for metagenomic binning, comparative biology and taxonomic classification.</title>
        <authorList>
            <person name="Goeker M."/>
        </authorList>
    </citation>
    <scope>NUCLEOTIDE SEQUENCE [LARGE SCALE GENOMIC DNA]</scope>
    <source>
        <strain evidence="6 7">DSM 27471</strain>
    </source>
</reference>